<proteinExistence type="predicted"/>
<dbReference type="EMBL" id="LAZR01027057">
    <property type="protein sequence ID" value="KKL66900.1"/>
    <property type="molecule type" value="Genomic_DNA"/>
</dbReference>
<accession>A0A0F9GBP7</accession>
<name>A0A0F9GBP7_9ZZZZ</name>
<gene>
    <name evidence="1" type="ORF">LCGC14_2140390</name>
</gene>
<organism evidence="1">
    <name type="scientific">marine sediment metagenome</name>
    <dbReference type="NCBI Taxonomy" id="412755"/>
    <lineage>
        <taxon>unclassified sequences</taxon>
        <taxon>metagenomes</taxon>
        <taxon>ecological metagenomes</taxon>
    </lineage>
</organism>
<evidence type="ECO:0000313" key="1">
    <source>
        <dbReference type="EMBL" id="KKL66900.1"/>
    </source>
</evidence>
<sequence length="199" mass="22064">MFVECPSKMRQTAAREAPCVEQDLGFGLKYELYPTPYDLNGGYADDRATVVQAYSTWFTHDPGADIFKQRWIAGAAGNNIVAEGPSPPYRVGFDGHLRRTSIMENWTATKGDLHLPFLTGIPQHTTAGVGVEFPSPAVTINDWPGDGIDMHGQPFPMVWPENIMNGAGYLHLDGFGGYEESLHQPFPIRTEGQFYINLK</sequence>
<reference evidence="1" key="1">
    <citation type="journal article" date="2015" name="Nature">
        <title>Complex archaea that bridge the gap between prokaryotes and eukaryotes.</title>
        <authorList>
            <person name="Spang A."/>
            <person name="Saw J.H."/>
            <person name="Jorgensen S.L."/>
            <person name="Zaremba-Niedzwiedzka K."/>
            <person name="Martijn J."/>
            <person name="Lind A.E."/>
            <person name="van Eijk R."/>
            <person name="Schleper C."/>
            <person name="Guy L."/>
            <person name="Ettema T.J."/>
        </authorList>
    </citation>
    <scope>NUCLEOTIDE SEQUENCE</scope>
</reference>
<protein>
    <submittedName>
        <fullName evidence="1">Uncharacterized protein</fullName>
    </submittedName>
</protein>
<dbReference type="AlphaFoldDB" id="A0A0F9GBP7"/>
<feature type="non-terminal residue" evidence="1">
    <location>
        <position position="199"/>
    </location>
</feature>
<comment type="caution">
    <text evidence="1">The sequence shown here is derived from an EMBL/GenBank/DDBJ whole genome shotgun (WGS) entry which is preliminary data.</text>
</comment>